<sequence length="86" mass="9051">MVVVVVSVSCLRQRLFVVEIQVSTMVKTTMGCSGRRICADGSGGVGGGYEICSDGCRYVSNLLGSELHVNDDDDYSSGVRVVDADG</sequence>
<name>A0AAD8K6M9_TARER</name>
<protein>
    <submittedName>
        <fullName evidence="1">Uncharacterized protein</fullName>
    </submittedName>
</protein>
<proteinExistence type="predicted"/>
<reference evidence="1" key="1">
    <citation type="journal article" date="2023" name="bioRxiv">
        <title>Improved chromosome-level genome assembly for marigold (Tagetes erecta).</title>
        <authorList>
            <person name="Jiang F."/>
            <person name="Yuan L."/>
            <person name="Wang S."/>
            <person name="Wang H."/>
            <person name="Xu D."/>
            <person name="Wang A."/>
            <person name="Fan W."/>
        </authorList>
    </citation>
    <scope>NUCLEOTIDE SEQUENCE</scope>
    <source>
        <strain evidence="1">WSJ</strain>
        <tissue evidence="1">Leaf</tissue>
    </source>
</reference>
<gene>
    <name evidence="1" type="ORF">QVD17_30985</name>
</gene>
<comment type="caution">
    <text evidence="1">The sequence shown here is derived from an EMBL/GenBank/DDBJ whole genome shotgun (WGS) entry which is preliminary data.</text>
</comment>
<evidence type="ECO:0000313" key="2">
    <source>
        <dbReference type="Proteomes" id="UP001229421"/>
    </source>
</evidence>
<keyword evidence="2" id="KW-1185">Reference proteome</keyword>
<dbReference type="EMBL" id="JAUHHV010000008">
    <property type="protein sequence ID" value="KAK1415212.1"/>
    <property type="molecule type" value="Genomic_DNA"/>
</dbReference>
<accession>A0AAD8K6M9</accession>
<dbReference type="Proteomes" id="UP001229421">
    <property type="component" value="Unassembled WGS sequence"/>
</dbReference>
<organism evidence="1 2">
    <name type="scientific">Tagetes erecta</name>
    <name type="common">African marigold</name>
    <dbReference type="NCBI Taxonomy" id="13708"/>
    <lineage>
        <taxon>Eukaryota</taxon>
        <taxon>Viridiplantae</taxon>
        <taxon>Streptophyta</taxon>
        <taxon>Embryophyta</taxon>
        <taxon>Tracheophyta</taxon>
        <taxon>Spermatophyta</taxon>
        <taxon>Magnoliopsida</taxon>
        <taxon>eudicotyledons</taxon>
        <taxon>Gunneridae</taxon>
        <taxon>Pentapetalae</taxon>
        <taxon>asterids</taxon>
        <taxon>campanulids</taxon>
        <taxon>Asterales</taxon>
        <taxon>Asteraceae</taxon>
        <taxon>Asteroideae</taxon>
        <taxon>Heliantheae alliance</taxon>
        <taxon>Tageteae</taxon>
        <taxon>Tagetes</taxon>
    </lineage>
</organism>
<dbReference type="AlphaFoldDB" id="A0AAD8K6M9"/>
<evidence type="ECO:0000313" key="1">
    <source>
        <dbReference type="EMBL" id="KAK1415212.1"/>
    </source>
</evidence>